<organism evidence="2 3">
    <name type="scientific">Devosia neptuniae</name>
    <dbReference type="NCBI Taxonomy" id="191302"/>
    <lineage>
        <taxon>Bacteria</taxon>
        <taxon>Pseudomonadati</taxon>
        <taxon>Pseudomonadota</taxon>
        <taxon>Alphaproteobacteria</taxon>
        <taxon>Hyphomicrobiales</taxon>
        <taxon>Devosiaceae</taxon>
        <taxon>Devosia</taxon>
    </lineage>
</organism>
<dbReference type="RefSeq" id="WP_262170150.1">
    <property type="nucleotide sequence ID" value="NZ_CP104965.1"/>
</dbReference>
<name>A0ABY6CF93_9HYPH</name>
<evidence type="ECO:0000313" key="2">
    <source>
        <dbReference type="EMBL" id="UXN70874.1"/>
    </source>
</evidence>
<keyword evidence="1" id="KW-0175">Coiled coil</keyword>
<evidence type="ECO:0000256" key="1">
    <source>
        <dbReference type="SAM" id="Coils"/>
    </source>
</evidence>
<evidence type="ECO:0008006" key="4">
    <source>
        <dbReference type="Google" id="ProtNLM"/>
    </source>
</evidence>
<keyword evidence="3" id="KW-1185">Reference proteome</keyword>
<protein>
    <recommendedName>
        <fullName evidence="4">Phage protein</fullName>
    </recommendedName>
</protein>
<reference evidence="2 3" key="1">
    <citation type="submission" date="2022-09" db="EMBL/GenBank/DDBJ databases">
        <title>Interaction between co-microsymbionts with complementary sets of symbiotic genes in legume-rhizobium systems.</title>
        <authorList>
            <person name="Safronova V."/>
            <person name="Sazanova A."/>
            <person name="Afonin A."/>
            <person name="Chirak E."/>
        </authorList>
    </citation>
    <scope>NUCLEOTIDE SEQUENCE [LARGE SCALE GENOMIC DNA]</scope>
    <source>
        <strain evidence="2 3">A18/4-1</strain>
    </source>
</reference>
<feature type="coiled-coil region" evidence="1">
    <location>
        <begin position="123"/>
        <end position="150"/>
    </location>
</feature>
<gene>
    <name evidence="2" type="ORF">N8A98_06720</name>
</gene>
<dbReference type="Proteomes" id="UP001061862">
    <property type="component" value="Chromosome"/>
</dbReference>
<dbReference type="EMBL" id="CP104965">
    <property type="protein sequence ID" value="UXN70874.1"/>
    <property type="molecule type" value="Genomic_DNA"/>
</dbReference>
<accession>A0ABY6CF93</accession>
<proteinExistence type="predicted"/>
<evidence type="ECO:0000313" key="3">
    <source>
        <dbReference type="Proteomes" id="UP001061862"/>
    </source>
</evidence>
<sequence>MSLPAEPLGVAVLGGSNGGPPIIDPADAFAKIDDLYEEAKNFADGEPITTPEMAEAITALFDGLHEAGKEAEALRVAEKAPLDTRIDAIQSKYNPYVQPKKGKVAMGKDALGVLLTAWRVEQQRIAAAAADKARREAQALQAEATAAMQASAGNLAERERAEEIIGFAKEAERFAARSEKAATTGTGLRTKWVARLEDEEAALGWAYERSPELFTALCQQIADEAARSGVRTIPGFAVVEEKKAA</sequence>